<evidence type="ECO:0000256" key="3">
    <source>
        <dbReference type="ARBA" id="ARBA00011870"/>
    </source>
</evidence>
<dbReference type="AlphaFoldDB" id="A0A1L7WFH2"/>
<dbReference type="SUPFAM" id="SSF64356">
    <property type="entry name" value="SNARE-like"/>
    <property type="match status" value="1"/>
</dbReference>
<dbReference type="SMART" id="SM00382">
    <property type="entry name" value="AAA"/>
    <property type="match status" value="1"/>
</dbReference>
<dbReference type="Pfam" id="PF00448">
    <property type="entry name" value="SRP54"/>
    <property type="match status" value="1"/>
</dbReference>
<dbReference type="Pfam" id="PF02881">
    <property type="entry name" value="SRP54_N"/>
    <property type="match status" value="1"/>
</dbReference>
<dbReference type="InterPro" id="IPR036225">
    <property type="entry name" value="SRP/SRP_N"/>
</dbReference>
<gene>
    <name evidence="13" type="ORF">PAC_01398</name>
</gene>
<evidence type="ECO:0000256" key="7">
    <source>
        <dbReference type="ARBA" id="ARBA00023136"/>
    </source>
</evidence>
<dbReference type="PANTHER" id="PTHR43134:SF1">
    <property type="entry name" value="SIGNAL RECOGNITION PARTICLE RECEPTOR SUBUNIT ALPHA"/>
    <property type="match status" value="1"/>
</dbReference>
<keyword evidence="5" id="KW-0256">Endoplasmic reticulum</keyword>
<keyword evidence="7" id="KW-0472">Membrane</keyword>
<keyword evidence="14" id="KW-1185">Reference proteome</keyword>
<feature type="compositionally biased region" description="Basic residues" evidence="11">
    <location>
        <begin position="242"/>
        <end position="256"/>
    </location>
</feature>
<feature type="region of interest" description="Disordered" evidence="11">
    <location>
        <begin position="151"/>
        <end position="302"/>
    </location>
</feature>
<evidence type="ECO:0000256" key="1">
    <source>
        <dbReference type="ARBA" id="ARBA00004397"/>
    </source>
</evidence>
<dbReference type="PROSITE" id="PS00300">
    <property type="entry name" value="SRP54"/>
    <property type="match status" value="1"/>
</dbReference>
<dbReference type="CDD" id="cd17876">
    <property type="entry name" value="SRalpha_C"/>
    <property type="match status" value="1"/>
</dbReference>
<dbReference type="Pfam" id="PF04086">
    <property type="entry name" value="SRP-alpha_N"/>
    <property type="match status" value="1"/>
</dbReference>
<feature type="domain" description="SRP54-type proteins GTP-binding" evidence="12">
    <location>
        <begin position="635"/>
        <end position="648"/>
    </location>
</feature>
<dbReference type="InterPro" id="IPR013822">
    <property type="entry name" value="Signal_recog_particl_SRP54_hlx"/>
</dbReference>
<evidence type="ECO:0000256" key="9">
    <source>
        <dbReference type="ARBA" id="ARBA00071429"/>
    </source>
</evidence>
<dbReference type="SUPFAM" id="SSF47364">
    <property type="entry name" value="Domain of the SRP/SRP receptor G-proteins"/>
    <property type="match status" value="1"/>
</dbReference>
<dbReference type="FunFam" id="3.30.450.60:FF:000023">
    <property type="entry name" value="Signal sequence receptor alpha subunit"/>
    <property type="match status" value="1"/>
</dbReference>
<evidence type="ECO:0000256" key="5">
    <source>
        <dbReference type="ARBA" id="ARBA00022824"/>
    </source>
</evidence>
<dbReference type="PANTHER" id="PTHR43134">
    <property type="entry name" value="SIGNAL RECOGNITION PARTICLE RECEPTOR SUBUNIT ALPHA"/>
    <property type="match status" value="1"/>
</dbReference>
<evidence type="ECO:0000256" key="2">
    <source>
        <dbReference type="ARBA" id="ARBA00008531"/>
    </source>
</evidence>
<dbReference type="InterPro" id="IPR011012">
    <property type="entry name" value="Longin-like_dom_sf"/>
</dbReference>
<dbReference type="GO" id="GO:0005047">
    <property type="term" value="F:signal recognition particle binding"/>
    <property type="evidence" value="ECO:0007669"/>
    <property type="project" value="EnsemblFungi"/>
</dbReference>
<evidence type="ECO:0000256" key="8">
    <source>
        <dbReference type="ARBA" id="ARBA00023170"/>
    </source>
</evidence>
<keyword evidence="4" id="KW-0547">Nucleotide-binding</keyword>
<evidence type="ECO:0000259" key="12">
    <source>
        <dbReference type="PROSITE" id="PS00300"/>
    </source>
</evidence>
<feature type="compositionally biased region" description="Polar residues" evidence="11">
    <location>
        <begin position="177"/>
        <end position="205"/>
    </location>
</feature>
<proteinExistence type="inferred from homology"/>
<dbReference type="GO" id="GO:0006614">
    <property type="term" value="P:SRP-dependent cotranslational protein targeting to membrane"/>
    <property type="evidence" value="ECO:0007669"/>
    <property type="project" value="InterPro"/>
</dbReference>
<name>A0A1L7WFH2_9HELO</name>
<keyword evidence="8 13" id="KW-0675">Receptor</keyword>
<evidence type="ECO:0000313" key="13">
    <source>
        <dbReference type="EMBL" id="CZR51521.1"/>
    </source>
</evidence>
<dbReference type="InterPro" id="IPR003593">
    <property type="entry name" value="AAA+_ATPase"/>
</dbReference>
<accession>A0A1L7WFH2</accession>
<dbReference type="Gene3D" id="3.30.450.60">
    <property type="match status" value="1"/>
</dbReference>
<evidence type="ECO:0000256" key="4">
    <source>
        <dbReference type="ARBA" id="ARBA00022741"/>
    </source>
</evidence>
<comment type="similarity">
    <text evidence="2">Belongs to the GTP-binding SRP family.</text>
</comment>
<evidence type="ECO:0000256" key="10">
    <source>
        <dbReference type="ARBA" id="ARBA00081194"/>
    </source>
</evidence>
<dbReference type="SMART" id="SM00962">
    <property type="entry name" value="SRP54"/>
    <property type="match status" value="1"/>
</dbReference>
<dbReference type="SMART" id="SM00963">
    <property type="entry name" value="SRP54_N"/>
    <property type="match status" value="1"/>
</dbReference>
<comment type="subunit">
    <text evidence="3">Heterodimer of an alpha and a beta chain.</text>
</comment>
<dbReference type="InterPro" id="IPR007222">
    <property type="entry name" value="Sig_recog_particle_rcpt_asu_N"/>
</dbReference>
<dbReference type="InterPro" id="IPR027417">
    <property type="entry name" value="P-loop_NTPase"/>
</dbReference>
<evidence type="ECO:0000313" key="14">
    <source>
        <dbReference type="Proteomes" id="UP000184330"/>
    </source>
</evidence>
<dbReference type="GO" id="GO:0003924">
    <property type="term" value="F:GTPase activity"/>
    <property type="evidence" value="ECO:0007669"/>
    <property type="project" value="InterPro"/>
</dbReference>
<dbReference type="GO" id="GO:0005525">
    <property type="term" value="F:GTP binding"/>
    <property type="evidence" value="ECO:0007669"/>
    <property type="project" value="UniProtKB-KW"/>
</dbReference>
<dbReference type="CDD" id="cd14826">
    <property type="entry name" value="SR_alpha_SRX"/>
    <property type="match status" value="1"/>
</dbReference>
<dbReference type="EMBL" id="FJOG01000002">
    <property type="protein sequence ID" value="CZR51521.1"/>
    <property type="molecule type" value="Genomic_DNA"/>
</dbReference>
<dbReference type="FunFam" id="3.40.50.300:FF:000566">
    <property type="entry name" value="Signal recognition particle receptor subunit alpha"/>
    <property type="match status" value="1"/>
</dbReference>
<dbReference type="Gene3D" id="3.40.50.300">
    <property type="entry name" value="P-loop containing nucleotide triphosphate hydrolases"/>
    <property type="match status" value="1"/>
</dbReference>
<dbReference type="OrthoDB" id="1727884at2759"/>
<dbReference type="STRING" id="576137.A0A1L7WFH2"/>
<sequence length="664" mass="71953">MLDSFEILTTSGVVLWSKKYAPTSPAIINSLITNVFIEERTLPGAGVADDVSAENNPPYKYDQHTCKWTTVKELGLIFVAVYRSLLHLSWIDKLVDNIKTIFVDLYGDQLRKPHTTIVKVAFDDYFDQQVRELEKTALNKDTKVAESTALRAEAPASVTQDLRDEPPPLPGILSRGASKNNYKDLTSNESTPIATPDTSRPSTPASHILTGKGGPGGKGSRRSRKAAHTPTYASSGDELVSRKGKSSKSAAPKKGRKWDADGLADEDSDTPLDYSAPTNGATSGEDEGRPGTMEEVDQASWGSKTAKGQFVLKDLDDQVNSILASAKEKKADSTATSTGIVGSSISVLGGLFRNVVGGKTLSKEDLDKAMKGMEDHLLRKNVAREAAVRLCEGVERELIGVKTGNFESVQTRIQTAMESSLRKILTPTNSLDLLREINAVTEPSTLSLQKRRPYVISIVGVNGVGKSTNLSKICFYLLQNKYKVLVVACDTFRSGAVEQLAVHVRNLKELTSREGGEVELYQKGYGKDAANVAKDAVTFAAQEGYDVVLIDTAGRRHNDQRLMSSLEKFAKFANPDKILMVGEALVGTDSVAQARNFNEAFGAGRSLDGFIISKCDTVGDMVGTLVSMVHATNVPVLFVGVGQHYQDIRTLSVKWAVEKLLSSN</sequence>
<reference evidence="13 14" key="1">
    <citation type="submission" date="2016-03" db="EMBL/GenBank/DDBJ databases">
        <authorList>
            <person name="Ploux O."/>
        </authorList>
    </citation>
    <scope>NUCLEOTIDE SEQUENCE [LARGE SCALE GENOMIC DNA]</scope>
    <source>
        <strain evidence="13 14">UAMH 11012</strain>
    </source>
</reference>
<protein>
    <recommendedName>
        <fullName evidence="9">Signal recognition particle receptor subunit alpha homolog</fullName>
    </recommendedName>
    <alternativeName>
        <fullName evidence="10">Docking protein alpha</fullName>
    </alternativeName>
</protein>
<dbReference type="GO" id="GO:0006886">
    <property type="term" value="P:intracellular protein transport"/>
    <property type="evidence" value="ECO:0007669"/>
    <property type="project" value="InterPro"/>
</dbReference>
<organism evidence="13 14">
    <name type="scientific">Phialocephala subalpina</name>
    <dbReference type="NCBI Taxonomy" id="576137"/>
    <lineage>
        <taxon>Eukaryota</taxon>
        <taxon>Fungi</taxon>
        <taxon>Dikarya</taxon>
        <taxon>Ascomycota</taxon>
        <taxon>Pezizomycotina</taxon>
        <taxon>Leotiomycetes</taxon>
        <taxon>Helotiales</taxon>
        <taxon>Mollisiaceae</taxon>
        <taxon>Phialocephala</taxon>
        <taxon>Phialocephala fortinii species complex</taxon>
    </lineage>
</organism>
<dbReference type="Gene3D" id="1.20.120.140">
    <property type="entry name" value="Signal recognition particle SRP54, nucleotide-binding domain"/>
    <property type="match status" value="1"/>
</dbReference>
<comment type="subcellular location">
    <subcellularLocation>
        <location evidence="1">Endoplasmic reticulum membrane</location>
        <topology evidence="1">Peripheral membrane protein</topology>
        <orientation evidence="1">Cytoplasmic side</orientation>
    </subcellularLocation>
</comment>
<dbReference type="InterPro" id="IPR042101">
    <property type="entry name" value="SRP54_N_sf"/>
</dbReference>
<dbReference type="GO" id="GO:0005785">
    <property type="term" value="C:signal recognition particle receptor complex"/>
    <property type="evidence" value="ECO:0007669"/>
    <property type="project" value="EnsemblFungi"/>
</dbReference>
<dbReference type="FunFam" id="1.20.120.140:FF:000009">
    <property type="entry name" value="Signal sequence receptor alpha subunit"/>
    <property type="match status" value="1"/>
</dbReference>
<evidence type="ECO:0000256" key="6">
    <source>
        <dbReference type="ARBA" id="ARBA00023134"/>
    </source>
</evidence>
<dbReference type="InterPro" id="IPR000897">
    <property type="entry name" value="SRP54_GTPase_dom"/>
</dbReference>
<dbReference type="SUPFAM" id="SSF52540">
    <property type="entry name" value="P-loop containing nucleoside triphosphate hydrolases"/>
    <property type="match status" value="1"/>
</dbReference>
<dbReference type="Proteomes" id="UP000184330">
    <property type="component" value="Unassembled WGS sequence"/>
</dbReference>
<keyword evidence="6" id="KW-0342">GTP-binding</keyword>
<evidence type="ECO:0000256" key="11">
    <source>
        <dbReference type="SAM" id="MobiDB-lite"/>
    </source>
</evidence>